<dbReference type="GO" id="GO:0019698">
    <property type="term" value="P:D-galacturonate catabolic process"/>
    <property type="evidence" value="ECO:0007669"/>
    <property type="project" value="TreeGrafter"/>
</dbReference>
<dbReference type="RefSeq" id="WP_262431378.1">
    <property type="nucleotide sequence ID" value="NZ_JACRTE010000002.1"/>
</dbReference>
<dbReference type="PANTHER" id="PTHR30068">
    <property type="entry name" value="URONATE ISOMERASE"/>
    <property type="match status" value="1"/>
</dbReference>
<proteinExistence type="inferred from homology"/>
<dbReference type="GO" id="GO:0008880">
    <property type="term" value="F:glucuronate isomerase activity"/>
    <property type="evidence" value="ECO:0007669"/>
    <property type="project" value="UniProtKB-UniRule"/>
</dbReference>
<protein>
    <recommendedName>
        <fullName evidence="5 7">Uronate isomerase</fullName>
        <ecNumber evidence="4 7">5.3.1.12</ecNumber>
    </recommendedName>
    <alternativeName>
        <fullName evidence="7">Glucuronate isomerase</fullName>
    </alternativeName>
    <alternativeName>
        <fullName evidence="7">Uronic isomerase</fullName>
    </alternativeName>
</protein>
<organism evidence="8 9">
    <name type="scientific">Qingrenia yutianensis</name>
    <dbReference type="NCBI Taxonomy" id="2763676"/>
    <lineage>
        <taxon>Bacteria</taxon>
        <taxon>Bacillati</taxon>
        <taxon>Bacillota</taxon>
        <taxon>Clostridia</taxon>
        <taxon>Eubacteriales</taxon>
        <taxon>Oscillospiraceae</taxon>
        <taxon>Qingrenia</taxon>
    </lineage>
</organism>
<evidence type="ECO:0000256" key="6">
    <source>
        <dbReference type="ARBA" id="ARBA00023235"/>
    </source>
</evidence>
<keyword evidence="6 7" id="KW-0413">Isomerase</keyword>
<gene>
    <name evidence="7 8" type="primary">uxaC</name>
    <name evidence="8" type="ORF">H8706_02510</name>
</gene>
<evidence type="ECO:0000256" key="1">
    <source>
        <dbReference type="ARBA" id="ARBA00001165"/>
    </source>
</evidence>
<dbReference type="EMBL" id="JACRTE010000002">
    <property type="protein sequence ID" value="MBC8595740.1"/>
    <property type="molecule type" value="Genomic_DNA"/>
</dbReference>
<evidence type="ECO:0000256" key="7">
    <source>
        <dbReference type="HAMAP-Rule" id="MF_00675"/>
    </source>
</evidence>
<name>A0A926ISP4_9FIRM</name>
<evidence type="ECO:0000256" key="5">
    <source>
        <dbReference type="ARBA" id="ARBA00020555"/>
    </source>
</evidence>
<sequence>MKKFMGEDFLLENETAKHLYEDYAKNMPIYDYHCHLSPKEIAEDKKYENITEIWLYGDHYKWRFMRSMGVDEKYCTGDASDYEKFLAYAKCVAYAVGNPLYHWTHLELQRFFGIYEPLNEKTAPEIWKKANEIIKSGDFSAQKLIEKSNVYLIGTTDDPVDSLEYHEKLKDFSVKVVPAFRPDKAANVEKSDFADYIKLLEKASGVKIEKFADLEKAISSRMDHFAKMGSKISDHAVSFVPFKKASEGELDEILAKALNGGEISSDDEEKYKTAFLTFCAREYAKRGWVLQLHIAALRNNNSRMFAKLGADAGFDSIDDNKIAQKLSQFMNELDKDDLLPKTVLYSLNPTDNYTVGTMLGNFQGGGVKGKIQMGSAWWFNDNIDGMVSQMKALGNLGALSSFIGMLTDSRSFLSYPRHEYFRRILCNIIGTWVENGEFANDEDVLKEIIEGISFNNAKEYFGI</sequence>
<evidence type="ECO:0000313" key="9">
    <source>
        <dbReference type="Proteomes" id="UP000647416"/>
    </source>
</evidence>
<evidence type="ECO:0000256" key="3">
    <source>
        <dbReference type="ARBA" id="ARBA00008397"/>
    </source>
</evidence>
<dbReference type="NCBIfam" id="NF002794">
    <property type="entry name" value="PRK02925.1"/>
    <property type="match status" value="1"/>
</dbReference>
<dbReference type="SUPFAM" id="SSF51556">
    <property type="entry name" value="Metallo-dependent hydrolases"/>
    <property type="match status" value="1"/>
</dbReference>
<dbReference type="PANTHER" id="PTHR30068:SF4">
    <property type="entry name" value="URONATE ISOMERASE"/>
    <property type="match status" value="1"/>
</dbReference>
<comment type="catalytic activity">
    <reaction evidence="1 7">
        <text>D-glucuronate = D-fructuronate</text>
        <dbReference type="Rhea" id="RHEA:13049"/>
        <dbReference type="ChEBI" id="CHEBI:58720"/>
        <dbReference type="ChEBI" id="CHEBI:59863"/>
        <dbReference type="EC" id="5.3.1.12"/>
    </reaction>
</comment>
<keyword evidence="9" id="KW-1185">Reference proteome</keyword>
<dbReference type="GO" id="GO:0042840">
    <property type="term" value="P:D-glucuronate catabolic process"/>
    <property type="evidence" value="ECO:0007669"/>
    <property type="project" value="TreeGrafter"/>
</dbReference>
<dbReference type="Pfam" id="PF02614">
    <property type="entry name" value="UxaC"/>
    <property type="match status" value="1"/>
</dbReference>
<accession>A0A926ISP4</accession>
<dbReference type="Gene3D" id="3.20.20.140">
    <property type="entry name" value="Metal-dependent hydrolases"/>
    <property type="match status" value="1"/>
</dbReference>
<dbReference type="Gene3D" id="1.10.2020.10">
    <property type="entry name" value="uronate isomerase, domain 2, chain A"/>
    <property type="match status" value="1"/>
</dbReference>
<dbReference type="AlphaFoldDB" id="A0A926ISP4"/>
<dbReference type="Proteomes" id="UP000647416">
    <property type="component" value="Unassembled WGS sequence"/>
</dbReference>
<reference evidence="8" key="1">
    <citation type="submission" date="2020-08" db="EMBL/GenBank/DDBJ databases">
        <title>Genome public.</title>
        <authorList>
            <person name="Liu C."/>
            <person name="Sun Q."/>
        </authorList>
    </citation>
    <scope>NUCLEOTIDE SEQUENCE</scope>
    <source>
        <strain evidence="8">NSJ-50</strain>
    </source>
</reference>
<comment type="similarity">
    <text evidence="3 7">Belongs to the metallo-dependent hydrolases superfamily. Uronate isomerase family.</text>
</comment>
<evidence type="ECO:0000256" key="4">
    <source>
        <dbReference type="ARBA" id="ARBA00012546"/>
    </source>
</evidence>
<dbReference type="HAMAP" id="MF_00675">
    <property type="entry name" value="UxaC"/>
    <property type="match status" value="1"/>
</dbReference>
<dbReference type="InterPro" id="IPR032466">
    <property type="entry name" value="Metal_Hydrolase"/>
</dbReference>
<dbReference type="InterPro" id="IPR003766">
    <property type="entry name" value="Uronate_isomerase"/>
</dbReference>
<dbReference type="EC" id="5.3.1.12" evidence="4 7"/>
<comment type="caution">
    <text evidence="8">The sequence shown here is derived from an EMBL/GenBank/DDBJ whole genome shotgun (WGS) entry which is preliminary data.</text>
</comment>
<evidence type="ECO:0000313" key="8">
    <source>
        <dbReference type="EMBL" id="MBC8595740.1"/>
    </source>
</evidence>
<evidence type="ECO:0000256" key="2">
    <source>
        <dbReference type="ARBA" id="ARBA00004892"/>
    </source>
</evidence>
<comment type="catalytic activity">
    <reaction evidence="7">
        <text>aldehydo-D-galacturonate = keto-D-tagaturonate</text>
        <dbReference type="Rhea" id="RHEA:27702"/>
        <dbReference type="ChEBI" id="CHEBI:12952"/>
        <dbReference type="ChEBI" id="CHEBI:17886"/>
    </reaction>
</comment>
<comment type="pathway">
    <text evidence="2 7">Carbohydrate metabolism; pentose and glucuronate interconversion.</text>
</comment>